<dbReference type="InterPro" id="IPR036079">
    <property type="entry name" value="ATPase_csu/dsu_sf"/>
</dbReference>
<dbReference type="GO" id="GO:0033179">
    <property type="term" value="C:proton-transporting V-type ATPase, V0 domain"/>
    <property type="evidence" value="ECO:0007669"/>
    <property type="project" value="InterPro"/>
</dbReference>
<evidence type="ECO:0000256" key="5">
    <source>
        <dbReference type="ARBA" id="ARBA00023065"/>
    </source>
</evidence>
<keyword evidence="6 8" id="KW-0472">Membrane</keyword>
<evidence type="ECO:0000256" key="1">
    <source>
        <dbReference type="ARBA" id="ARBA00006709"/>
    </source>
</evidence>
<dbReference type="Gene3D" id="1.10.132.50">
    <property type="entry name" value="ATP synthase (C/AC39) subunit, domain 3"/>
    <property type="match status" value="1"/>
</dbReference>
<dbReference type="InterPro" id="IPR014272">
    <property type="entry name" value="ATPase_V0-cplx_csu"/>
</dbReference>
<name>A0A172WFV7_9EURY</name>
<dbReference type="NCBIfam" id="TIGR02923">
    <property type="entry name" value="AhaC"/>
    <property type="match status" value="1"/>
</dbReference>
<evidence type="ECO:0000256" key="2">
    <source>
        <dbReference type="ARBA" id="ARBA00022448"/>
    </source>
</evidence>
<evidence type="ECO:0000256" key="3">
    <source>
        <dbReference type="ARBA" id="ARBA00022475"/>
    </source>
</evidence>
<dbReference type="STRING" id="1712654.A7C91_03335"/>
<keyword evidence="10" id="KW-1185">Reference proteome</keyword>
<comment type="subcellular location">
    <subcellularLocation>
        <location evidence="8">Cell membrane</location>
        <topology evidence="8">Peripheral membrane protein</topology>
    </subcellularLocation>
</comment>
<dbReference type="InterPro" id="IPR050873">
    <property type="entry name" value="V-ATPase_V0D/AC39_subunit"/>
</dbReference>
<keyword evidence="7 8" id="KW-0066">ATP synthesis</keyword>
<dbReference type="GO" id="GO:0005886">
    <property type="term" value="C:plasma membrane"/>
    <property type="evidence" value="ECO:0007669"/>
    <property type="project" value="UniProtKB-SubCell"/>
</dbReference>
<dbReference type="Pfam" id="PF01992">
    <property type="entry name" value="vATP-synt_AC39"/>
    <property type="match status" value="1"/>
</dbReference>
<dbReference type="Gene3D" id="1.20.1690.10">
    <property type="entry name" value="V-type ATP synthase subunit C domain"/>
    <property type="match status" value="2"/>
</dbReference>
<dbReference type="KEGG" id="tpie:A7C91_03335"/>
<evidence type="ECO:0000256" key="6">
    <source>
        <dbReference type="ARBA" id="ARBA00023136"/>
    </source>
</evidence>
<comment type="function">
    <text evidence="8">Component of the A-type ATP synthase that produces ATP from ADP in the presence of a proton gradient across the membrane.</text>
</comment>
<dbReference type="EMBL" id="CP015520">
    <property type="protein sequence ID" value="ANF22318.1"/>
    <property type="molecule type" value="Genomic_DNA"/>
</dbReference>
<dbReference type="OrthoDB" id="4272at2157"/>
<evidence type="ECO:0000256" key="7">
    <source>
        <dbReference type="ARBA" id="ARBA00023310"/>
    </source>
</evidence>
<dbReference type="GO" id="GO:0042777">
    <property type="term" value="P:proton motive force-driven plasma membrane ATP synthesis"/>
    <property type="evidence" value="ECO:0007669"/>
    <property type="project" value="UniProtKB-UniRule"/>
</dbReference>
<reference evidence="10" key="1">
    <citation type="journal article" date="2016" name="Syst. Appl. Microbiol.">
        <title>Thermococcus piezophilus sp. nov., a novel hyperthermophilic and piezophilic archaeon with a broad pressure range for growth, isolated from a deepest hydrothermal vent at the Mid-Cayman Rise.</title>
        <authorList>
            <person name="Dalmasso C."/>
            <person name="Oger P."/>
            <person name="Selva G."/>
            <person name="Courtine D."/>
            <person name="L'Haridon S."/>
            <person name="Garlaschelli A."/>
            <person name="Roussel E."/>
            <person name="Miyazaki J."/>
            <person name="Reveillaud J."/>
            <person name="Jebbar M."/>
            <person name="Takai K."/>
            <person name="Maignien L."/>
            <person name="Alain K."/>
        </authorList>
    </citation>
    <scope>NUCLEOTIDE SEQUENCE [LARGE SCALE GENOMIC DNA]</scope>
    <source>
        <strain evidence="10">CDGS</strain>
    </source>
</reference>
<dbReference type="GeneID" id="28495195"/>
<dbReference type="InterPro" id="IPR044911">
    <property type="entry name" value="V-type_ATPase_csu/dsu_dom_3"/>
</dbReference>
<dbReference type="HAMAP" id="MF_00314">
    <property type="entry name" value="ATP_synth_C_arch"/>
    <property type="match status" value="1"/>
</dbReference>
<dbReference type="GO" id="GO:0046961">
    <property type="term" value="F:proton-transporting ATPase activity, rotational mechanism"/>
    <property type="evidence" value="ECO:0007669"/>
    <property type="project" value="InterPro"/>
</dbReference>
<dbReference type="SUPFAM" id="SSF103486">
    <property type="entry name" value="V-type ATP synthase subunit C"/>
    <property type="match status" value="1"/>
</dbReference>
<comment type="subunit">
    <text evidence="8">Has multiple subunits with at least A(3), B(3), C, D, E, F, H, I and proteolipid K(x).</text>
</comment>
<gene>
    <name evidence="8" type="primary">atpC</name>
    <name evidence="9" type="ORF">A7C91_03335</name>
</gene>
<accession>A0A172WFV7</accession>
<evidence type="ECO:0000256" key="4">
    <source>
        <dbReference type="ARBA" id="ARBA00022781"/>
    </source>
</evidence>
<dbReference type="InterPro" id="IPR035067">
    <property type="entry name" value="V-type_ATPase_csu/dsu"/>
</dbReference>
<evidence type="ECO:0000313" key="9">
    <source>
        <dbReference type="EMBL" id="ANF22318.1"/>
    </source>
</evidence>
<dbReference type="GO" id="GO:0005524">
    <property type="term" value="F:ATP binding"/>
    <property type="evidence" value="ECO:0007669"/>
    <property type="project" value="UniProtKB-UniRule"/>
</dbReference>
<protein>
    <recommendedName>
        <fullName evidence="8">A-type ATP synthase subunit C</fullName>
    </recommendedName>
</protein>
<proteinExistence type="inferred from homology"/>
<comment type="similarity">
    <text evidence="1 8">Belongs to the V-ATPase V0D/AC39 subunit family.</text>
</comment>
<dbReference type="Proteomes" id="UP000076969">
    <property type="component" value="Chromosome"/>
</dbReference>
<dbReference type="NCBIfam" id="NF002269">
    <property type="entry name" value="PRK01198.1-5"/>
    <property type="match status" value="1"/>
</dbReference>
<dbReference type="PANTHER" id="PTHR38682">
    <property type="entry name" value="V-TYPE ATP SYNTHASE SUBUNIT C"/>
    <property type="match status" value="1"/>
</dbReference>
<keyword evidence="5 8" id="KW-0406">Ion transport</keyword>
<dbReference type="AlphaFoldDB" id="A0A172WFV7"/>
<dbReference type="PANTHER" id="PTHR38682:SF1">
    <property type="entry name" value="V-TYPE ATP SYNTHASE SUBUNIT C"/>
    <property type="match status" value="1"/>
</dbReference>
<keyword evidence="2 8" id="KW-0813">Transport</keyword>
<evidence type="ECO:0000256" key="8">
    <source>
        <dbReference type="HAMAP-Rule" id="MF_00314"/>
    </source>
</evidence>
<dbReference type="GO" id="GO:0046933">
    <property type="term" value="F:proton-transporting ATP synthase activity, rotational mechanism"/>
    <property type="evidence" value="ECO:0007669"/>
    <property type="project" value="UniProtKB-UniRule"/>
</dbReference>
<keyword evidence="4 8" id="KW-0375">Hydrogen ion transport</keyword>
<evidence type="ECO:0000313" key="10">
    <source>
        <dbReference type="Proteomes" id="UP000076969"/>
    </source>
</evidence>
<organism evidence="9 10">
    <name type="scientific">Thermococcus piezophilus</name>
    <dbReference type="NCBI Taxonomy" id="1712654"/>
    <lineage>
        <taxon>Archaea</taxon>
        <taxon>Methanobacteriati</taxon>
        <taxon>Methanobacteriota</taxon>
        <taxon>Thermococci</taxon>
        <taxon>Thermococcales</taxon>
        <taxon>Thermococcaceae</taxon>
        <taxon>Thermococcus</taxon>
    </lineage>
</organism>
<sequence length="368" mass="41912">MEAGAVTGILNTTLAVVFVWMGYKTSKIIWKYTPYSYPNARIKAMEAKLLTEQRFNELAESRTLNNFVVSLEDTDYKGYLAGVSSYTVEEIERALDKALAGTYELMVKILPKRVGPFFRLLLEEWDVRNVTSTVKAKKVGEPASDYVSEIGTMVPKVKAMAEAKTLEEILVILEGTPYEEPYQKLLLGEISLKEFETELYKMYYAKLLEYALSRKDDERIILKEFVRLKIDKTNIMTVMRAKAAKMSAEEIKPLLIPGGRLGRSLEAILHVDDLSMALAELDSTSYGKVIRDVRDEVEKDLSVLERTLERHIRERMNELTRFYPLSVATPLSYILQKESEVKKLRAIAKLIDDGLKPEMIKEIVGDVA</sequence>
<keyword evidence="3 8" id="KW-1003">Cell membrane</keyword>
<dbReference type="InterPro" id="IPR002843">
    <property type="entry name" value="ATPase_V0-cplx_csu/dsu"/>
</dbReference>
<dbReference type="RefSeq" id="WP_068664896.1">
    <property type="nucleotide sequence ID" value="NZ_CP015520.1"/>
</dbReference>